<gene>
    <name evidence="1" type="ORF">STAS_27511</name>
</gene>
<comment type="caution">
    <text evidence="1">The sequence shown here is derived from an EMBL/GenBank/DDBJ whole genome shotgun (WGS) entry which is preliminary data.</text>
</comment>
<dbReference type="GO" id="GO:0008233">
    <property type="term" value="F:peptidase activity"/>
    <property type="evidence" value="ECO:0007669"/>
    <property type="project" value="UniProtKB-KW"/>
</dbReference>
<dbReference type="AlphaFoldDB" id="A0A5A7R0F5"/>
<keyword evidence="1" id="KW-0645">Protease</keyword>
<name>A0A5A7R0F5_STRAF</name>
<organism evidence="1 2">
    <name type="scientific">Striga asiatica</name>
    <name type="common">Asiatic witchweed</name>
    <name type="synonym">Buchnera asiatica</name>
    <dbReference type="NCBI Taxonomy" id="4170"/>
    <lineage>
        <taxon>Eukaryota</taxon>
        <taxon>Viridiplantae</taxon>
        <taxon>Streptophyta</taxon>
        <taxon>Embryophyta</taxon>
        <taxon>Tracheophyta</taxon>
        <taxon>Spermatophyta</taxon>
        <taxon>Magnoliopsida</taxon>
        <taxon>eudicotyledons</taxon>
        <taxon>Gunneridae</taxon>
        <taxon>Pentapetalae</taxon>
        <taxon>asterids</taxon>
        <taxon>lamiids</taxon>
        <taxon>Lamiales</taxon>
        <taxon>Orobanchaceae</taxon>
        <taxon>Buchnereae</taxon>
        <taxon>Striga</taxon>
    </lineage>
</organism>
<keyword evidence="2" id="KW-1185">Reference proteome</keyword>
<sequence length="216" mass="23447">MHRVGALGPLRVDHGRRRVLPHVIYIHKPAAAAGGGEIHVEILVNGVIAAVWEVRRRWLVVGVYRRADLAVKMQGLRIGSILVLRMEVEMRTGDGVGIGVGVEVVLDFLRRRTGRMRVPLSLGRQIENRGGRTACGAVEILGEKAIEGEPDGLEGLEIGDVGLGEGETLSYGLVEKRAALAAQGHRRRVFELRAGAAHQEINGFEVSCREDGLIAH</sequence>
<dbReference type="Proteomes" id="UP000325081">
    <property type="component" value="Unassembled WGS sequence"/>
</dbReference>
<dbReference type="EMBL" id="BKCP01009181">
    <property type="protein sequence ID" value="GER50207.1"/>
    <property type="molecule type" value="Genomic_DNA"/>
</dbReference>
<accession>A0A5A7R0F5</accession>
<proteinExistence type="predicted"/>
<dbReference type="GO" id="GO:0006508">
    <property type="term" value="P:proteolysis"/>
    <property type="evidence" value="ECO:0007669"/>
    <property type="project" value="UniProtKB-KW"/>
</dbReference>
<keyword evidence="1" id="KW-0378">Hydrolase</keyword>
<evidence type="ECO:0000313" key="1">
    <source>
        <dbReference type="EMBL" id="GER50207.1"/>
    </source>
</evidence>
<evidence type="ECO:0000313" key="2">
    <source>
        <dbReference type="Proteomes" id="UP000325081"/>
    </source>
</evidence>
<reference evidence="2" key="1">
    <citation type="journal article" date="2019" name="Curr. Biol.">
        <title>Genome Sequence of Striga asiatica Provides Insight into the Evolution of Plant Parasitism.</title>
        <authorList>
            <person name="Yoshida S."/>
            <person name="Kim S."/>
            <person name="Wafula E.K."/>
            <person name="Tanskanen J."/>
            <person name="Kim Y.M."/>
            <person name="Honaas L."/>
            <person name="Yang Z."/>
            <person name="Spallek T."/>
            <person name="Conn C.E."/>
            <person name="Ichihashi Y."/>
            <person name="Cheong K."/>
            <person name="Cui S."/>
            <person name="Der J.P."/>
            <person name="Gundlach H."/>
            <person name="Jiao Y."/>
            <person name="Hori C."/>
            <person name="Ishida J.K."/>
            <person name="Kasahara H."/>
            <person name="Kiba T."/>
            <person name="Kim M.S."/>
            <person name="Koo N."/>
            <person name="Laohavisit A."/>
            <person name="Lee Y.H."/>
            <person name="Lumba S."/>
            <person name="McCourt P."/>
            <person name="Mortimer J.C."/>
            <person name="Mutuku J.M."/>
            <person name="Nomura T."/>
            <person name="Sasaki-Sekimoto Y."/>
            <person name="Seto Y."/>
            <person name="Wang Y."/>
            <person name="Wakatake T."/>
            <person name="Sakakibara H."/>
            <person name="Demura T."/>
            <person name="Yamaguchi S."/>
            <person name="Yoneyama K."/>
            <person name="Manabe R.I."/>
            <person name="Nelson D.C."/>
            <person name="Schulman A.H."/>
            <person name="Timko M.P."/>
            <person name="dePamphilis C.W."/>
            <person name="Choi D."/>
            <person name="Shirasu K."/>
        </authorList>
    </citation>
    <scope>NUCLEOTIDE SEQUENCE [LARGE SCALE GENOMIC DNA]</scope>
    <source>
        <strain evidence="2">cv. UVA1</strain>
    </source>
</reference>
<protein>
    <submittedName>
        <fullName evidence="1">Inactive homolog of metal-dependent proteases</fullName>
    </submittedName>
</protein>